<comment type="similarity">
    <text evidence="11">Belongs to the AEBP2/jing C2H2-type zinc-finger family.</text>
</comment>
<protein>
    <recommendedName>
        <fullName evidence="14">C2H2-type domain-containing protein</fullName>
    </recommendedName>
</protein>
<keyword evidence="8" id="KW-0805">Transcription regulation</keyword>
<dbReference type="Pfam" id="PF26014">
    <property type="entry name" value="SH3_AEBP2_C"/>
    <property type="match status" value="1"/>
</dbReference>
<dbReference type="InterPro" id="IPR052130">
    <property type="entry name" value="AEBP2/jing_C2H2-ZnF"/>
</dbReference>
<feature type="domain" description="C2H2-type" evidence="14">
    <location>
        <begin position="202"/>
        <end position="231"/>
    </location>
</feature>
<proteinExistence type="inferred from homology"/>
<evidence type="ECO:0000313" key="16">
    <source>
        <dbReference type="Proteomes" id="UP000678499"/>
    </source>
</evidence>
<reference evidence="15" key="1">
    <citation type="submission" date="2020-11" db="EMBL/GenBank/DDBJ databases">
        <authorList>
            <person name="Tran Van P."/>
        </authorList>
    </citation>
    <scope>NUCLEOTIDE SEQUENCE</scope>
</reference>
<dbReference type="GO" id="GO:0035098">
    <property type="term" value="C:ESC/E(Z) complex"/>
    <property type="evidence" value="ECO:0007669"/>
    <property type="project" value="TreeGrafter"/>
</dbReference>
<feature type="compositionally biased region" description="Basic and acidic residues" evidence="13">
    <location>
        <begin position="1"/>
        <end position="11"/>
    </location>
</feature>
<evidence type="ECO:0000256" key="12">
    <source>
        <dbReference type="PROSITE-ProRule" id="PRU00042"/>
    </source>
</evidence>
<comment type="subcellular location">
    <subcellularLocation>
        <location evidence="1">Nucleus</location>
    </subcellularLocation>
</comment>
<evidence type="ECO:0000256" key="9">
    <source>
        <dbReference type="ARBA" id="ARBA00023163"/>
    </source>
</evidence>
<evidence type="ECO:0000256" key="11">
    <source>
        <dbReference type="ARBA" id="ARBA00037930"/>
    </source>
</evidence>
<keyword evidence="16" id="KW-1185">Reference proteome</keyword>
<feature type="region of interest" description="Disordered" evidence="13">
    <location>
        <begin position="1"/>
        <end position="22"/>
    </location>
</feature>
<name>A0A7R9GDB0_9CRUS</name>
<sequence>MGSPKRHEDSASRMSLKTSFHRHTRSLKKTVIFHRIASGGKHVFLFYPGVLMVETISLKLMRIIGISIYTCSGAQGPNGFPCLPFHGLSVSRQFPGVNRALSSTFAVLYFYLLNFRNKYGVFDFVDERRIRKSERSMRPAEGLLLAYTVTVHIEPQQGKLQAKRKTAYVCRWIGCKVFGRPSYADGWVSRHVLSAHGRAKPFMCVFPGCYQSFGSEINLRRHVNLHCDNGSGSTNDERVGGSVSTSSNAVGRKSAESTPVKNGKKNNRKGIRYRKRPWSAEKCDFWDPLMSEALSNQLTRTERLIFSSVRSPAAQENGELVQSPSLHPAVGASLMHPFFSQKSCSSITFTGEVIGSRLQSGCKMSLVRWMPHDLLPDEWMTEAEVAEKELLVKTVPVGALSTPAFEISQRLLLGPAVQKRLRPSRRK</sequence>
<accession>A0A7R9GDB0</accession>
<evidence type="ECO:0000256" key="2">
    <source>
        <dbReference type="ARBA" id="ARBA00022491"/>
    </source>
</evidence>
<keyword evidence="5 12" id="KW-0863">Zinc-finger</keyword>
<keyword evidence="7" id="KW-0156">Chromatin regulator</keyword>
<dbReference type="PANTHER" id="PTHR46541:SF1">
    <property type="entry name" value="ZINC FINGER PROTEIN AEBP2"/>
    <property type="match status" value="1"/>
</dbReference>
<evidence type="ECO:0000256" key="1">
    <source>
        <dbReference type="ARBA" id="ARBA00004123"/>
    </source>
</evidence>
<evidence type="ECO:0000256" key="7">
    <source>
        <dbReference type="ARBA" id="ARBA00022853"/>
    </source>
</evidence>
<dbReference type="Proteomes" id="UP000678499">
    <property type="component" value="Unassembled WGS sequence"/>
</dbReference>
<evidence type="ECO:0000256" key="4">
    <source>
        <dbReference type="ARBA" id="ARBA00022737"/>
    </source>
</evidence>
<dbReference type="InterPro" id="IPR059034">
    <property type="entry name" value="SH3_AEBP2_C"/>
</dbReference>
<dbReference type="PROSITE" id="PS00028">
    <property type="entry name" value="ZINC_FINGER_C2H2_1"/>
    <property type="match status" value="1"/>
</dbReference>
<evidence type="ECO:0000259" key="14">
    <source>
        <dbReference type="PROSITE" id="PS50157"/>
    </source>
</evidence>
<keyword evidence="3" id="KW-0479">Metal-binding</keyword>
<feature type="region of interest" description="Disordered" evidence="13">
    <location>
        <begin position="231"/>
        <end position="271"/>
    </location>
</feature>
<dbReference type="EMBL" id="CAJPEX010000724">
    <property type="protein sequence ID" value="CAG0916982.1"/>
    <property type="molecule type" value="Genomic_DNA"/>
</dbReference>
<dbReference type="Gene3D" id="3.30.160.60">
    <property type="entry name" value="Classic Zinc Finger"/>
    <property type="match status" value="1"/>
</dbReference>
<keyword evidence="4" id="KW-0677">Repeat</keyword>
<keyword evidence="2" id="KW-0678">Repressor</keyword>
<feature type="compositionally biased region" description="Basic residues" evidence="13">
    <location>
        <begin position="262"/>
        <end position="271"/>
    </location>
</feature>
<evidence type="ECO:0000256" key="8">
    <source>
        <dbReference type="ARBA" id="ARBA00023015"/>
    </source>
</evidence>
<keyword evidence="9" id="KW-0804">Transcription</keyword>
<keyword evidence="6" id="KW-0862">Zinc</keyword>
<evidence type="ECO:0000256" key="13">
    <source>
        <dbReference type="SAM" id="MobiDB-lite"/>
    </source>
</evidence>
<dbReference type="AlphaFoldDB" id="A0A7R9GDB0"/>
<dbReference type="GO" id="GO:0008270">
    <property type="term" value="F:zinc ion binding"/>
    <property type="evidence" value="ECO:0007669"/>
    <property type="project" value="UniProtKB-KW"/>
</dbReference>
<keyword evidence="10" id="KW-0539">Nucleus</keyword>
<evidence type="ECO:0000256" key="3">
    <source>
        <dbReference type="ARBA" id="ARBA00022723"/>
    </source>
</evidence>
<dbReference type="PANTHER" id="PTHR46541">
    <property type="entry name" value="ZINC FINGER PROTEIN AEBP2"/>
    <property type="match status" value="1"/>
</dbReference>
<dbReference type="GO" id="GO:0006325">
    <property type="term" value="P:chromatin organization"/>
    <property type="evidence" value="ECO:0007669"/>
    <property type="project" value="UniProtKB-KW"/>
</dbReference>
<dbReference type="OrthoDB" id="6350184at2759"/>
<organism evidence="15">
    <name type="scientific">Notodromas monacha</name>
    <dbReference type="NCBI Taxonomy" id="399045"/>
    <lineage>
        <taxon>Eukaryota</taxon>
        <taxon>Metazoa</taxon>
        <taxon>Ecdysozoa</taxon>
        <taxon>Arthropoda</taxon>
        <taxon>Crustacea</taxon>
        <taxon>Oligostraca</taxon>
        <taxon>Ostracoda</taxon>
        <taxon>Podocopa</taxon>
        <taxon>Podocopida</taxon>
        <taxon>Cypridocopina</taxon>
        <taxon>Cypridoidea</taxon>
        <taxon>Cyprididae</taxon>
        <taxon>Notodromas</taxon>
    </lineage>
</organism>
<evidence type="ECO:0000256" key="10">
    <source>
        <dbReference type="ARBA" id="ARBA00023242"/>
    </source>
</evidence>
<dbReference type="PROSITE" id="PS50157">
    <property type="entry name" value="ZINC_FINGER_C2H2_2"/>
    <property type="match status" value="1"/>
</dbReference>
<dbReference type="InterPro" id="IPR013087">
    <property type="entry name" value="Znf_C2H2_type"/>
</dbReference>
<dbReference type="GO" id="GO:0006357">
    <property type="term" value="P:regulation of transcription by RNA polymerase II"/>
    <property type="evidence" value="ECO:0007669"/>
    <property type="project" value="TreeGrafter"/>
</dbReference>
<dbReference type="EMBL" id="OA882761">
    <property type="protein sequence ID" value="CAD7276830.1"/>
    <property type="molecule type" value="Genomic_DNA"/>
</dbReference>
<evidence type="ECO:0000256" key="6">
    <source>
        <dbReference type="ARBA" id="ARBA00022833"/>
    </source>
</evidence>
<evidence type="ECO:0000256" key="5">
    <source>
        <dbReference type="ARBA" id="ARBA00022771"/>
    </source>
</evidence>
<dbReference type="SUPFAM" id="SSF57667">
    <property type="entry name" value="beta-beta-alpha zinc fingers"/>
    <property type="match status" value="1"/>
</dbReference>
<dbReference type="InterPro" id="IPR036236">
    <property type="entry name" value="Znf_C2H2_sf"/>
</dbReference>
<gene>
    <name evidence="15" type="ORF">NMOB1V02_LOCUS4580</name>
</gene>
<evidence type="ECO:0000313" key="15">
    <source>
        <dbReference type="EMBL" id="CAD7276830.1"/>
    </source>
</evidence>